<feature type="region of interest" description="Disordered" evidence="1">
    <location>
        <begin position="1"/>
        <end position="62"/>
    </location>
</feature>
<protein>
    <submittedName>
        <fullName evidence="2">Uncharacterized protein</fullName>
    </submittedName>
</protein>
<dbReference type="AlphaFoldDB" id="A0A499UVA2"/>
<feature type="compositionally biased region" description="Polar residues" evidence="1">
    <location>
        <begin position="46"/>
        <end position="62"/>
    </location>
</feature>
<evidence type="ECO:0000313" key="3">
    <source>
        <dbReference type="Proteomes" id="UP000463951"/>
    </source>
</evidence>
<name>A0A499UVA2_9ACTN</name>
<evidence type="ECO:0000256" key="1">
    <source>
        <dbReference type="SAM" id="MobiDB-lite"/>
    </source>
</evidence>
<dbReference type="Proteomes" id="UP000463951">
    <property type="component" value="Chromosome"/>
</dbReference>
<dbReference type="EMBL" id="AP019620">
    <property type="protein sequence ID" value="BBJ37817.1"/>
    <property type="molecule type" value="Genomic_DNA"/>
</dbReference>
<evidence type="ECO:0000313" key="2">
    <source>
        <dbReference type="EMBL" id="BBJ37817.1"/>
    </source>
</evidence>
<proteinExistence type="predicted"/>
<accession>A0A499UVA2</accession>
<organism evidence="2 3">
    <name type="scientific">Streptomyces antimycoticus</name>
    <dbReference type="NCBI Taxonomy" id="68175"/>
    <lineage>
        <taxon>Bacteria</taxon>
        <taxon>Bacillati</taxon>
        <taxon>Actinomycetota</taxon>
        <taxon>Actinomycetes</taxon>
        <taxon>Kitasatosporales</taxon>
        <taxon>Streptomycetaceae</taxon>
        <taxon>Streptomyces</taxon>
        <taxon>Streptomyces violaceusniger group</taxon>
    </lineage>
</organism>
<sequence length="62" mass="6304">MSQGPVPAADAGPGRPNTATSTAINISAEPVAKVAGERRLRGTPPGTETNEDCTVSSWRVGI</sequence>
<reference evidence="2 3" key="1">
    <citation type="journal article" date="2020" name="Int. J. Syst. Evol. Microbiol.">
        <title>Reclassification of Streptomyces castelarensis and Streptomyces sporoclivatus as later heterotypic synonyms of Streptomyces antimycoticus.</title>
        <authorList>
            <person name="Komaki H."/>
            <person name="Tamura T."/>
        </authorList>
    </citation>
    <scope>NUCLEOTIDE SEQUENCE [LARGE SCALE GENOMIC DNA]</scope>
    <source>
        <strain evidence="2 3">NBRC 100767</strain>
    </source>
</reference>
<gene>
    <name evidence="2" type="ORF">SSPO_005350</name>
</gene>